<dbReference type="RefSeq" id="WP_377371917.1">
    <property type="nucleotide sequence ID" value="NZ_JBHSMX010000007.1"/>
</dbReference>
<reference evidence="4" key="1">
    <citation type="journal article" date="2019" name="Int. J. Syst. Evol. Microbiol.">
        <title>The Global Catalogue of Microorganisms (GCM) 10K type strain sequencing project: providing services to taxonomists for standard genome sequencing and annotation.</title>
        <authorList>
            <consortium name="The Broad Institute Genomics Platform"/>
            <consortium name="The Broad Institute Genome Sequencing Center for Infectious Disease"/>
            <person name="Wu L."/>
            <person name="Ma J."/>
        </authorList>
    </citation>
    <scope>NUCLEOTIDE SEQUENCE [LARGE SCALE GENOMIC DNA]</scope>
    <source>
        <strain evidence="4">CGMCC 4.7277</strain>
    </source>
</reference>
<dbReference type="Pfam" id="PF05425">
    <property type="entry name" value="CopD"/>
    <property type="match status" value="1"/>
</dbReference>
<name>A0ABW0Q661_9BURK</name>
<feature type="transmembrane region" description="Helical" evidence="1">
    <location>
        <begin position="43"/>
        <end position="62"/>
    </location>
</feature>
<keyword evidence="1" id="KW-0472">Membrane</keyword>
<sequence>YVWILLAKLCAVAIAAGLGARNRWYWLARLDRDQVVGAKGFRRVLLVEAGVLLVVLALAAKLGTTMPA</sequence>
<protein>
    <submittedName>
        <fullName evidence="3">CopD family protein</fullName>
    </submittedName>
</protein>
<dbReference type="EMBL" id="JBHSMX010000007">
    <property type="protein sequence ID" value="MFC5519893.1"/>
    <property type="molecule type" value="Genomic_DNA"/>
</dbReference>
<evidence type="ECO:0000256" key="1">
    <source>
        <dbReference type="SAM" id="Phobius"/>
    </source>
</evidence>
<organism evidence="3 4">
    <name type="scientific">Polaromonas jejuensis</name>
    <dbReference type="NCBI Taxonomy" id="457502"/>
    <lineage>
        <taxon>Bacteria</taxon>
        <taxon>Pseudomonadati</taxon>
        <taxon>Pseudomonadota</taxon>
        <taxon>Betaproteobacteria</taxon>
        <taxon>Burkholderiales</taxon>
        <taxon>Comamonadaceae</taxon>
        <taxon>Polaromonas</taxon>
    </lineage>
</organism>
<keyword evidence="1" id="KW-0812">Transmembrane</keyword>
<gene>
    <name evidence="3" type="ORF">ACFPP7_03045</name>
</gene>
<feature type="non-terminal residue" evidence="3">
    <location>
        <position position="1"/>
    </location>
</feature>
<dbReference type="Proteomes" id="UP001596084">
    <property type="component" value="Unassembled WGS sequence"/>
</dbReference>
<keyword evidence="4" id="KW-1185">Reference proteome</keyword>
<evidence type="ECO:0000313" key="3">
    <source>
        <dbReference type="EMBL" id="MFC5519893.1"/>
    </source>
</evidence>
<evidence type="ECO:0000259" key="2">
    <source>
        <dbReference type="Pfam" id="PF05425"/>
    </source>
</evidence>
<comment type="caution">
    <text evidence="3">The sequence shown here is derived from an EMBL/GenBank/DDBJ whole genome shotgun (WGS) entry which is preliminary data.</text>
</comment>
<dbReference type="InterPro" id="IPR008457">
    <property type="entry name" value="Cu-R_CopD_dom"/>
</dbReference>
<feature type="domain" description="Copper resistance protein D" evidence="2">
    <location>
        <begin position="1"/>
        <end position="60"/>
    </location>
</feature>
<keyword evidence="1" id="KW-1133">Transmembrane helix</keyword>
<proteinExistence type="predicted"/>
<evidence type="ECO:0000313" key="4">
    <source>
        <dbReference type="Proteomes" id="UP001596084"/>
    </source>
</evidence>
<accession>A0ABW0Q661</accession>